<evidence type="ECO:0000256" key="4">
    <source>
        <dbReference type="ARBA" id="ARBA00022898"/>
    </source>
</evidence>
<evidence type="ECO:0000256" key="3">
    <source>
        <dbReference type="ARBA" id="ARBA00022679"/>
    </source>
</evidence>
<dbReference type="PANTHER" id="PTHR11986">
    <property type="entry name" value="AMINOTRANSFERASE CLASS III"/>
    <property type="match status" value="1"/>
</dbReference>
<comment type="caution">
    <text evidence="7">The sequence shown here is derived from an EMBL/GenBank/DDBJ whole genome shotgun (WGS) entry which is preliminary data.</text>
</comment>
<evidence type="ECO:0000313" key="7">
    <source>
        <dbReference type="EMBL" id="GLW55051.1"/>
    </source>
</evidence>
<dbReference type="Gene3D" id="3.40.640.10">
    <property type="entry name" value="Type I PLP-dependent aspartate aminotransferase-like (Major domain)"/>
    <property type="match status" value="1"/>
</dbReference>
<dbReference type="InterPro" id="IPR015421">
    <property type="entry name" value="PyrdxlP-dep_Trfase_major"/>
</dbReference>
<sequence>MTTVDTPGTEAAGTPHPDDAPGALSTLDEGGLLGERLTVVDADNATLTLRDRAGRLRTCVDLMSAYASVNFGHRNRAVERSLSRGSDLAALFYPQEAAEVAEWLATAVAGDGGPRRVLYQVGGSFAVSSAIALARRARPGRVLAVDGAFHGLGVDALAVTTVHRDSALQDTGFTARLADQVEHLSPGELPTDWSGVSCVVYEPVQGANGYVPLDADWLRELEAAARAAGAVLVSDEIQCGYYRHGHLSPSRALGLDPDVVLFGKSLTNGMYPLSAVVYKPWLEEELKAPVHLAHTFQTGALGFTAAREVIRFVTANPVAEWADRVGAQLRAAAGAWQRDGLVRSVHLTGPTLSFEPVHGTARQLVRAAFERGVLPFTGGAHGQRVRIAPPLTVPAEQLDEALRTVEAALPRP</sequence>
<keyword evidence="4 5" id="KW-0663">Pyridoxal phosphate</keyword>
<keyword evidence="3" id="KW-0808">Transferase</keyword>
<dbReference type="InterPro" id="IPR049704">
    <property type="entry name" value="Aminotrans_3_PPA_site"/>
</dbReference>
<gene>
    <name evidence="7" type="ORF">Kpho01_30620</name>
</gene>
<dbReference type="InterPro" id="IPR050103">
    <property type="entry name" value="Class-III_PLP-dep_AT"/>
</dbReference>
<dbReference type="SUPFAM" id="SSF53383">
    <property type="entry name" value="PLP-dependent transferases"/>
    <property type="match status" value="1"/>
</dbReference>
<evidence type="ECO:0000313" key="8">
    <source>
        <dbReference type="Proteomes" id="UP001165143"/>
    </source>
</evidence>
<dbReference type="InterPro" id="IPR015424">
    <property type="entry name" value="PyrdxlP-dep_Trfase"/>
</dbReference>
<reference evidence="7" key="1">
    <citation type="submission" date="2023-02" db="EMBL/GenBank/DDBJ databases">
        <title>Kitasatospora phosalacinea NBRC 14362.</title>
        <authorList>
            <person name="Ichikawa N."/>
            <person name="Sato H."/>
            <person name="Tonouchi N."/>
        </authorList>
    </citation>
    <scope>NUCLEOTIDE SEQUENCE</scope>
    <source>
        <strain evidence="7">NBRC 14362</strain>
    </source>
</reference>
<dbReference type="GO" id="GO:0030170">
    <property type="term" value="F:pyridoxal phosphate binding"/>
    <property type="evidence" value="ECO:0007669"/>
    <property type="project" value="InterPro"/>
</dbReference>
<name>A0A9W6PHQ2_9ACTN</name>
<proteinExistence type="inferred from homology"/>
<dbReference type="Gene3D" id="3.90.1150.10">
    <property type="entry name" value="Aspartate Aminotransferase, domain 1"/>
    <property type="match status" value="1"/>
</dbReference>
<comment type="cofactor">
    <cofactor evidence="1">
        <name>pyridoxal 5'-phosphate</name>
        <dbReference type="ChEBI" id="CHEBI:597326"/>
    </cofactor>
</comment>
<comment type="similarity">
    <text evidence="5">Belongs to the class-III pyridoxal-phosphate-dependent aminotransferase family.</text>
</comment>
<dbReference type="GO" id="GO:0008483">
    <property type="term" value="F:transaminase activity"/>
    <property type="evidence" value="ECO:0007669"/>
    <property type="project" value="UniProtKB-KW"/>
</dbReference>
<evidence type="ECO:0000256" key="1">
    <source>
        <dbReference type="ARBA" id="ARBA00001933"/>
    </source>
</evidence>
<dbReference type="Proteomes" id="UP001165143">
    <property type="component" value="Unassembled WGS sequence"/>
</dbReference>
<dbReference type="InterPro" id="IPR015422">
    <property type="entry name" value="PyrdxlP-dep_Trfase_small"/>
</dbReference>
<dbReference type="OrthoDB" id="4166987at2"/>
<accession>A0A9W6PHQ2</accession>
<evidence type="ECO:0000256" key="5">
    <source>
        <dbReference type="RuleBase" id="RU003560"/>
    </source>
</evidence>
<evidence type="ECO:0000256" key="2">
    <source>
        <dbReference type="ARBA" id="ARBA00022576"/>
    </source>
</evidence>
<protein>
    <submittedName>
        <fullName evidence="7">Ornithine--oxo-acid transaminase</fullName>
    </submittedName>
</protein>
<keyword evidence="2" id="KW-0032">Aminotransferase</keyword>
<dbReference type="RefSeq" id="WP_051777827.1">
    <property type="nucleotide sequence ID" value="NZ_BSRX01000016.1"/>
</dbReference>
<dbReference type="AlphaFoldDB" id="A0A9W6PHQ2"/>
<dbReference type="PANTHER" id="PTHR11986:SF79">
    <property type="entry name" value="ACETYLORNITHINE AMINOTRANSFERASE, MITOCHONDRIAL"/>
    <property type="match status" value="1"/>
</dbReference>
<dbReference type="PROSITE" id="PS00600">
    <property type="entry name" value="AA_TRANSFER_CLASS_3"/>
    <property type="match status" value="1"/>
</dbReference>
<dbReference type="GO" id="GO:0042802">
    <property type="term" value="F:identical protein binding"/>
    <property type="evidence" value="ECO:0007669"/>
    <property type="project" value="TreeGrafter"/>
</dbReference>
<feature type="region of interest" description="Disordered" evidence="6">
    <location>
        <begin position="1"/>
        <end position="23"/>
    </location>
</feature>
<organism evidence="7 8">
    <name type="scientific">Kitasatospora phosalacinea</name>
    <dbReference type="NCBI Taxonomy" id="2065"/>
    <lineage>
        <taxon>Bacteria</taxon>
        <taxon>Bacillati</taxon>
        <taxon>Actinomycetota</taxon>
        <taxon>Actinomycetes</taxon>
        <taxon>Kitasatosporales</taxon>
        <taxon>Streptomycetaceae</taxon>
        <taxon>Kitasatospora</taxon>
    </lineage>
</organism>
<dbReference type="EMBL" id="BSRX01000016">
    <property type="protein sequence ID" value="GLW55051.1"/>
    <property type="molecule type" value="Genomic_DNA"/>
</dbReference>
<dbReference type="InterPro" id="IPR005814">
    <property type="entry name" value="Aminotrans_3"/>
</dbReference>
<evidence type="ECO:0000256" key="6">
    <source>
        <dbReference type="SAM" id="MobiDB-lite"/>
    </source>
</evidence>
<dbReference type="Pfam" id="PF00202">
    <property type="entry name" value="Aminotran_3"/>
    <property type="match status" value="1"/>
</dbReference>